<feature type="compositionally biased region" description="Basic and acidic residues" evidence="1">
    <location>
        <begin position="1"/>
        <end position="19"/>
    </location>
</feature>
<comment type="caution">
    <text evidence="2">The sequence shown here is derived from an EMBL/GenBank/DDBJ whole genome shotgun (WGS) entry which is preliminary data.</text>
</comment>
<proteinExistence type="predicted"/>
<sequence>MEKEEMNSGENGKENKLEEVMNIPLCESPGVTQMLMNEDSPSEAVSSSSLSGNSDSGETDPLSRAIDRLSLKDDIQKTERDQNIFEVDGAPVSNKSSRWESLPWPAFNRICFHLRTDGDCSDLASLAEVSTHFNAGVTEFMKKDDNRPGIDYVDMAKTDNGVLVRMKLYPSNIRFYSLDTQEAGRFKRRGGSPYPRLEVTLNGPGDALFKQVSDLLSSHINLLIFNGLDFTPSYFSSCSQLLLNSSFGQLNAYTEILDDFIAPFILSLASNTMDIEICCHQSLLSDPTSFISQLYSDVFSCSLFNCSPPFFNLPHSFWTKFLNEKLANGSFESIKTGNMKRKVKKAPFDLPDTAIKSLKWHKKM</sequence>
<protein>
    <submittedName>
        <fullName evidence="2">Uncharacterized protein</fullName>
    </submittedName>
</protein>
<evidence type="ECO:0000313" key="2">
    <source>
        <dbReference type="EMBL" id="GMR52697.1"/>
    </source>
</evidence>
<evidence type="ECO:0000256" key="1">
    <source>
        <dbReference type="SAM" id="MobiDB-lite"/>
    </source>
</evidence>
<reference evidence="3" key="1">
    <citation type="submission" date="2022-10" db="EMBL/GenBank/DDBJ databases">
        <title>Genome assembly of Pristionchus species.</title>
        <authorList>
            <person name="Yoshida K."/>
            <person name="Sommer R.J."/>
        </authorList>
    </citation>
    <scope>NUCLEOTIDE SEQUENCE [LARGE SCALE GENOMIC DNA]</scope>
    <source>
        <strain evidence="3">RS5460</strain>
    </source>
</reference>
<accession>A0AAN5CY61</accession>
<dbReference type="EMBL" id="BTRK01000005">
    <property type="protein sequence ID" value="GMR52697.1"/>
    <property type="molecule type" value="Genomic_DNA"/>
</dbReference>
<name>A0AAN5CY61_9BILA</name>
<gene>
    <name evidence="2" type="ORF">PMAYCL1PPCAC_22892</name>
</gene>
<feature type="region of interest" description="Disordered" evidence="1">
    <location>
        <begin position="26"/>
        <end position="70"/>
    </location>
</feature>
<dbReference type="Proteomes" id="UP001328107">
    <property type="component" value="Unassembled WGS sequence"/>
</dbReference>
<evidence type="ECO:0000313" key="3">
    <source>
        <dbReference type="Proteomes" id="UP001328107"/>
    </source>
</evidence>
<feature type="region of interest" description="Disordered" evidence="1">
    <location>
        <begin position="1"/>
        <end position="20"/>
    </location>
</feature>
<keyword evidence="3" id="KW-1185">Reference proteome</keyword>
<dbReference type="AlphaFoldDB" id="A0AAN5CY61"/>
<feature type="compositionally biased region" description="Low complexity" evidence="1">
    <location>
        <begin position="42"/>
        <end position="56"/>
    </location>
</feature>
<organism evidence="2 3">
    <name type="scientific">Pristionchus mayeri</name>
    <dbReference type="NCBI Taxonomy" id="1317129"/>
    <lineage>
        <taxon>Eukaryota</taxon>
        <taxon>Metazoa</taxon>
        <taxon>Ecdysozoa</taxon>
        <taxon>Nematoda</taxon>
        <taxon>Chromadorea</taxon>
        <taxon>Rhabditida</taxon>
        <taxon>Rhabditina</taxon>
        <taxon>Diplogasteromorpha</taxon>
        <taxon>Diplogasteroidea</taxon>
        <taxon>Neodiplogasteridae</taxon>
        <taxon>Pristionchus</taxon>
    </lineage>
</organism>